<organism evidence="2 3">
    <name type="scientific">Prorocentrum cordatum</name>
    <dbReference type="NCBI Taxonomy" id="2364126"/>
    <lineage>
        <taxon>Eukaryota</taxon>
        <taxon>Sar</taxon>
        <taxon>Alveolata</taxon>
        <taxon>Dinophyceae</taxon>
        <taxon>Prorocentrales</taxon>
        <taxon>Prorocentraceae</taxon>
        <taxon>Prorocentrum</taxon>
    </lineage>
</organism>
<protein>
    <submittedName>
        <fullName evidence="2">Uncharacterized protein</fullName>
    </submittedName>
</protein>
<comment type="caution">
    <text evidence="2">The sequence shown here is derived from an EMBL/GenBank/DDBJ whole genome shotgun (WGS) entry which is preliminary data.</text>
</comment>
<feature type="compositionally biased region" description="Basic and acidic residues" evidence="1">
    <location>
        <begin position="563"/>
        <end position="573"/>
    </location>
</feature>
<evidence type="ECO:0000256" key="1">
    <source>
        <dbReference type="SAM" id="MobiDB-lite"/>
    </source>
</evidence>
<name>A0ABN9SA91_9DINO</name>
<sequence>MAKKAAKISGPAARKTKVVGIIQQGGGDRATAAYNELIHKDQAGLGKVAGQIPEDKQLRAIQKLLTKNKISWTHEHQRRTSAATAVTDGSTNTTKGKGKGTAAVEPQPIALDEHDWSIPIAQAPKKLPDGTYESSVSLHSMEDAEKWCTALRRQKEPRAILAIGAGSDNWAHAKIQIPVLRVPHGTTNPRKTFMNGVIYQFGETEVTMKTNVAQLSEADGNATFMRIAIHEADALLVNPTMNEVFSSQFSGAAPVVVGGQRKDKLGSTANERWKTACKSDAKISMGNGLRDVIKSTMQAICPEIPLLDEPSRLLRAGGQAGQRILGAVIAIPKNQEDALLKYSGYQGIASTFSYLGVDAEKQETDKKNIHTVWFNKTISMQEAYSLSKSHEAALGVTKGQVADAAQTVSWTADIVYVGFDINEKTKFAIARSDTEPTNKYWKFGTTTPWVVTERLRSSSPPPSTHNHHLINLLAKYLLHQRLPRLPGLLRFKGPHQSNLLREAQLDKQDTATTSLGAELNDFAQKTDAAVTGIKQASVAPNNTIQLNQSQLQGSLAAIPKKMNLQEERADAPCKKTPRTSDGGKGSN</sequence>
<gene>
    <name evidence="2" type="ORF">PCOR1329_LOCUS27863</name>
</gene>
<dbReference type="Proteomes" id="UP001189429">
    <property type="component" value="Unassembled WGS sequence"/>
</dbReference>
<proteinExistence type="predicted"/>
<keyword evidence="3" id="KW-1185">Reference proteome</keyword>
<dbReference type="EMBL" id="CAUYUJ010010166">
    <property type="protein sequence ID" value="CAK0828706.1"/>
    <property type="molecule type" value="Genomic_DNA"/>
</dbReference>
<feature type="region of interest" description="Disordered" evidence="1">
    <location>
        <begin position="562"/>
        <end position="587"/>
    </location>
</feature>
<evidence type="ECO:0000313" key="3">
    <source>
        <dbReference type="Proteomes" id="UP001189429"/>
    </source>
</evidence>
<feature type="region of interest" description="Disordered" evidence="1">
    <location>
        <begin position="74"/>
        <end position="102"/>
    </location>
</feature>
<reference evidence="2" key="1">
    <citation type="submission" date="2023-10" db="EMBL/GenBank/DDBJ databases">
        <authorList>
            <person name="Chen Y."/>
            <person name="Shah S."/>
            <person name="Dougan E. K."/>
            <person name="Thang M."/>
            <person name="Chan C."/>
        </authorList>
    </citation>
    <scope>NUCLEOTIDE SEQUENCE [LARGE SCALE GENOMIC DNA]</scope>
</reference>
<accession>A0ABN9SA91</accession>
<feature type="non-terminal residue" evidence="2">
    <location>
        <position position="587"/>
    </location>
</feature>
<evidence type="ECO:0000313" key="2">
    <source>
        <dbReference type="EMBL" id="CAK0828706.1"/>
    </source>
</evidence>
<feature type="compositionally biased region" description="Polar residues" evidence="1">
    <location>
        <begin position="80"/>
        <end position="92"/>
    </location>
</feature>